<dbReference type="Proteomes" id="UP001601992">
    <property type="component" value="Unassembled WGS sequence"/>
</dbReference>
<feature type="domain" description="FAD-binding" evidence="4">
    <location>
        <begin position="14"/>
        <end position="371"/>
    </location>
</feature>
<dbReference type="Pfam" id="PF21274">
    <property type="entry name" value="Rng_hyd_C"/>
    <property type="match status" value="1"/>
</dbReference>
<dbReference type="PANTHER" id="PTHR43004:SF19">
    <property type="entry name" value="BINDING MONOOXYGENASE, PUTATIVE (JCVI)-RELATED"/>
    <property type="match status" value="1"/>
</dbReference>
<keyword evidence="6" id="KW-1185">Reference proteome</keyword>
<keyword evidence="5" id="KW-0560">Oxidoreductase</keyword>
<evidence type="ECO:0000256" key="1">
    <source>
        <dbReference type="ARBA" id="ARBA00001974"/>
    </source>
</evidence>
<dbReference type="InterPro" id="IPR036188">
    <property type="entry name" value="FAD/NAD-bd_sf"/>
</dbReference>
<reference evidence="5 6" key="1">
    <citation type="submission" date="2024-10" db="EMBL/GenBank/DDBJ databases">
        <title>The Natural Products Discovery Center: Release of the First 8490 Sequenced Strains for Exploring Actinobacteria Biosynthetic Diversity.</title>
        <authorList>
            <person name="Kalkreuter E."/>
            <person name="Kautsar S.A."/>
            <person name="Yang D."/>
            <person name="Bader C.D."/>
            <person name="Teijaro C.N."/>
            <person name="Fluegel L."/>
            <person name="Davis C.M."/>
            <person name="Simpson J.R."/>
            <person name="Lauterbach L."/>
            <person name="Steele A.D."/>
            <person name="Gui C."/>
            <person name="Meng S."/>
            <person name="Li G."/>
            <person name="Viehrig K."/>
            <person name="Ye F."/>
            <person name="Su P."/>
            <person name="Kiefer A.F."/>
            <person name="Nichols A."/>
            <person name="Cepeda A.J."/>
            <person name="Yan W."/>
            <person name="Fan B."/>
            <person name="Jiang Y."/>
            <person name="Adhikari A."/>
            <person name="Zheng C.-J."/>
            <person name="Schuster L."/>
            <person name="Cowan T.M."/>
            <person name="Smanski M.J."/>
            <person name="Chevrette M.G."/>
            <person name="De Carvalho L.P.S."/>
            <person name="Shen B."/>
        </authorList>
    </citation>
    <scope>NUCLEOTIDE SEQUENCE [LARGE SCALE GENOMIC DNA]</scope>
    <source>
        <strain evidence="5 6">NPDC002593</strain>
    </source>
</reference>
<dbReference type="RefSeq" id="WP_387406644.1">
    <property type="nucleotide sequence ID" value="NZ_JBIAQY010000022.1"/>
</dbReference>
<dbReference type="EMBL" id="JBIAQY010000022">
    <property type="protein sequence ID" value="MFF3573932.1"/>
    <property type="molecule type" value="Genomic_DNA"/>
</dbReference>
<keyword evidence="3" id="KW-0274">FAD</keyword>
<dbReference type="InterPro" id="IPR002938">
    <property type="entry name" value="FAD-bd"/>
</dbReference>
<evidence type="ECO:0000259" key="4">
    <source>
        <dbReference type="Pfam" id="PF01494"/>
    </source>
</evidence>
<dbReference type="NCBIfam" id="NF004780">
    <property type="entry name" value="PRK06126.1"/>
    <property type="match status" value="1"/>
</dbReference>
<proteinExistence type="predicted"/>
<name>A0ABW6SCA3_9NOCA</name>
<dbReference type="Gene3D" id="3.30.9.10">
    <property type="entry name" value="D-Amino Acid Oxidase, subunit A, domain 2"/>
    <property type="match status" value="1"/>
</dbReference>
<dbReference type="InterPro" id="IPR050641">
    <property type="entry name" value="RIFMO-like"/>
</dbReference>
<accession>A0ABW6SCA3</accession>
<organism evidence="5 6">
    <name type="scientific">Nocardia jiangxiensis</name>
    <dbReference type="NCBI Taxonomy" id="282685"/>
    <lineage>
        <taxon>Bacteria</taxon>
        <taxon>Bacillati</taxon>
        <taxon>Actinomycetota</taxon>
        <taxon>Actinomycetes</taxon>
        <taxon>Mycobacteriales</taxon>
        <taxon>Nocardiaceae</taxon>
        <taxon>Nocardia</taxon>
    </lineage>
</organism>
<dbReference type="PRINTS" id="PR00420">
    <property type="entry name" value="RNGMNOXGNASE"/>
</dbReference>
<dbReference type="Gene3D" id="3.40.30.120">
    <property type="match status" value="1"/>
</dbReference>
<dbReference type="SUPFAM" id="SSF51905">
    <property type="entry name" value="FAD/NAD(P)-binding domain"/>
    <property type="match status" value="1"/>
</dbReference>
<gene>
    <name evidence="5" type="ORF">ACFYXQ_39900</name>
</gene>
<evidence type="ECO:0000256" key="2">
    <source>
        <dbReference type="ARBA" id="ARBA00022630"/>
    </source>
</evidence>
<comment type="caution">
    <text evidence="5">The sequence shown here is derived from an EMBL/GenBank/DDBJ whole genome shotgun (WGS) entry which is preliminary data.</text>
</comment>
<protein>
    <submittedName>
        <fullName evidence="5">FAD-dependent monooxygenase</fullName>
    </submittedName>
</protein>
<keyword evidence="2" id="KW-0285">Flavoprotein</keyword>
<comment type="cofactor">
    <cofactor evidence="1">
        <name>FAD</name>
        <dbReference type="ChEBI" id="CHEBI:57692"/>
    </cofactor>
</comment>
<dbReference type="Pfam" id="PF01494">
    <property type="entry name" value="FAD_binding_3"/>
    <property type="match status" value="1"/>
</dbReference>
<evidence type="ECO:0000313" key="5">
    <source>
        <dbReference type="EMBL" id="MFF3573932.1"/>
    </source>
</evidence>
<dbReference type="Gene3D" id="3.50.50.60">
    <property type="entry name" value="FAD/NAD(P)-binding domain"/>
    <property type="match status" value="1"/>
</dbReference>
<keyword evidence="5" id="KW-0503">Monooxygenase</keyword>
<sequence length="554" mass="60387">MTHPSSRDDQHPVDTPVVIVGAGPVGMFLALDLAAKGVRSTVIEQNASHRAYPKGNTHNARTMEHYRRLGLADAVRAVGLPPGYPTDVVYMTRLNGHELHRLRMPSAAEKMVEAAAHSVTGQIPEPVHRANQMYVEQVLFEHVQRTDEITFRLGTEFLGFEETCGGVNARVRPVGGETEEIVSCRYLVGCDGAHSRVRRQLGISYAGSEEDLGFLSGPRHSKYLRIPDLLTDVIRAPAWQYWLLRPGRIATLISLNGRDEFRMSVIRGDVDSDEALREFIDDSVGEHVEVEILGSQDWVAGLALVAQRYQRGRVLICGDAAHLFTPTGGFGMNTGIDDAANLAWKLAGAVQGWAGPHLVDSFEAERKPAGLRNTGAAVNLGRSVKDVTLDPDLEADTPNGREARAELGRFLEDQKEEFASLGVQLGTRYEGSPIIWPDGTPEPESSYDVYVPTARPGALAPHLWLSQSQSLFDVLGPGFTLLRTHSDAASAEPLVAAARRRGIPLAVVDLTLPQAPELYGSDLALIRPDQHVGWRGNELPDPDDLLTRVTGGTV</sequence>
<dbReference type="GO" id="GO:0004497">
    <property type="term" value="F:monooxygenase activity"/>
    <property type="evidence" value="ECO:0007669"/>
    <property type="project" value="UniProtKB-KW"/>
</dbReference>
<dbReference type="PANTHER" id="PTHR43004">
    <property type="entry name" value="TRK SYSTEM POTASSIUM UPTAKE PROTEIN"/>
    <property type="match status" value="1"/>
</dbReference>
<evidence type="ECO:0000256" key="3">
    <source>
        <dbReference type="ARBA" id="ARBA00022827"/>
    </source>
</evidence>
<evidence type="ECO:0000313" key="6">
    <source>
        <dbReference type="Proteomes" id="UP001601992"/>
    </source>
</evidence>